<proteinExistence type="predicted"/>
<dbReference type="AlphaFoldDB" id="A0A0C9TKW1"/>
<evidence type="ECO:0000313" key="1">
    <source>
        <dbReference type="EMBL" id="KIJ22479.1"/>
    </source>
</evidence>
<name>A0A0C9TKW1_SPHS4</name>
<dbReference type="Proteomes" id="UP000054279">
    <property type="component" value="Unassembled WGS sequence"/>
</dbReference>
<evidence type="ECO:0000313" key="2">
    <source>
        <dbReference type="EMBL" id="KIJ22481.1"/>
    </source>
</evidence>
<dbReference type="HOGENOM" id="CLU_1994047_0_0_1"/>
<organism evidence="1 3">
    <name type="scientific">Sphaerobolus stellatus (strain SS14)</name>
    <dbReference type="NCBI Taxonomy" id="990650"/>
    <lineage>
        <taxon>Eukaryota</taxon>
        <taxon>Fungi</taxon>
        <taxon>Dikarya</taxon>
        <taxon>Basidiomycota</taxon>
        <taxon>Agaricomycotina</taxon>
        <taxon>Agaricomycetes</taxon>
        <taxon>Phallomycetidae</taxon>
        <taxon>Geastrales</taxon>
        <taxon>Sphaerobolaceae</taxon>
        <taxon>Sphaerobolus</taxon>
    </lineage>
</organism>
<sequence>MYSRRCHHPSTPFFYHGEEHEYEGSTRIRCHLPRYHDLVAQVLSTWRNPPSTSRRRFLPLRPQISPRSSYLFIQHSSAVRHMILACRRFPHTRYNGTSNVLLPMTTYHPTLLSRTTHSHDPSLIP</sequence>
<accession>A0A0C9TKW1</accession>
<dbReference type="EMBL" id="KN838197">
    <property type="protein sequence ID" value="KIJ22479.1"/>
    <property type="molecule type" value="Genomic_DNA"/>
</dbReference>
<evidence type="ECO:0000313" key="3">
    <source>
        <dbReference type="Proteomes" id="UP000054279"/>
    </source>
</evidence>
<gene>
    <name evidence="2" type="ORF">M422DRAFT_40052</name>
    <name evidence="1" type="ORF">M422DRAFT_40053</name>
</gene>
<dbReference type="EMBL" id="KN838196">
    <property type="protein sequence ID" value="KIJ22481.1"/>
    <property type="molecule type" value="Genomic_DNA"/>
</dbReference>
<protein>
    <submittedName>
        <fullName evidence="1">Uncharacterized protein</fullName>
    </submittedName>
</protein>
<keyword evidence="3" id="KW-1185">Reference proteome</keyword>
<reference evidence="1 3" key="1">
    <citation type="submission" date="2014-06" db="EMBL/GenBank/DDBJ databases">
        <title>Evolutionary Origins and Diversification of the Mycorrhizal Mutualists.</title>
        <authorList>
            <consortium name="DOE Joint Genome Institute"/>
            <consortium name="Mycorrhizal Genomics Consortium"/>
            <person name="Kohler A."/>
            <person name="Kuo A."/>
            <person name="Nagy L.G."/>
            <person name="Floudas D."/>
            <person name="Copeland A."/>
            <person name="Barry K.W."/>
            <person name="Cichocki N."/>
            <person name="Veneault-Fourrey C."/>
            <person name="LaButti K."/>
            <person name="Lindquist E.A."/>
            <person name="Lipzen A."/>
            <person name="Lundell T."/>
            <person name="Morin E."/>
            <person name="Murat C."/>
            <person name="Riley R."/>
            <person name="Ohm R."/>
            <person name="Sun H."/>
            <person name="Tunlid A."/>
            <person name="Henrissat B."/>
            <person name="Grigoriev I.V."/>
            <person name="Hibbett D.S."/>
            <person name="Martin F."/>
        </authorList>
    </citation>
    <scope>NUCLEOTIDE SEQUENCE [LARGE SCALE GENOMIC DNA]</scope>
    <source>
        <strain evidence="1 3">SS14</strain>
    </source>
</reference>